<sequence>MGDFQIDRMSNEILSKAAQVFADESLGVIEVPITPRNVLHRLLMKIGIKPRSLNYQMRKISVGNRYRIASRAVKLPAGIIQPGNVVKSFMEASAVFTDDLIYITAVALQNDRHEPSPQLLDALRWMDDEKCADILDLVLSKMDIQAFMKSIALVVGTENLTEKDPETT</sequence>
<accession>A0A1I3V729</accession>
<keyword evidence="2" id="KW-1185">Reference proteome</keyword>
<evidence type="ECO:0000313" key="1">
    <source>
        <dbReference type="EMBL" id="SFJ89901.1"/>
    </source>
</evidence>
<dbReference type="AlphaFoldDB" id="A0A1I3V729"/>
<dbReference type="STRING" id="1477437.SAMN05444682_115175"/>
<name>A0A1I3V729_9SPHI</name>
<evidence type="ECO:0000313" key="2">
    <source>
        <dbReference type="Proteomes" id="UP000198670"/>
    </source>
</evidence>
<dbReference type="EMBL" id="FOQO01000015">
    <property type="protein sequence ID" value="SFJ89901.1"/>
    <property type="molecule type" value="Genomic_DNA"/>
</dbReference>
<dbReference type="Proteomes" id="UP000198670">
    <property type="component" value="Unassembled WGS sequence"/>
</dbReference>
<reference evidence="1 2" key="1">
    <citation type="submission" date="2016-10" db="EMBL/GenBank/DDBJ databases">
        <authorList>
            <person name="de Groot N.N."/>
        </authorList>
    </citation>
    <scope>NUCLEOTIDE SEQUENCE [LARGE SCALE GENOMIC DNA]</scope>
    <source>
        <strain evidence="1 2">RK1</strain>
    </source>
</reference>
<protein>
    <submittedName>
        <fullName evidence="1">Uncharacterized protein</fullName>
    </submittedName>
</protein>
<proteinExistence type="predicted"/>
<organism evidence="1 2">
    <name type="scientific">Parapedobacter indicus</name>
    <dbReference type="NCBI Taxonomy" id="1477437"/>
    <lineage>
        <taxon>Bacteria</taxon>
        <taxon>Pseudomonadati</taxon>
        <taxon>Bacteroidota</taxon>
        <taxon>Sphingobacteriia</taxon>
        <taxon>Sphingobacteriales</taxon>
        <taxon>Sphingobacteriaceae</taxon>
        <taxon>Parapedobacter</taxon>
    </lineage>
</organism>
<gene>
    <name evidence="1" type="ORF">SAMN05444682_115175</name>
</gene>